<dbReference type="Proteomes" id="UP000789375">
    <property type="component" value="Unassembled WGS sequence"/>
</dbReference>
<dbReference type="EMBL" id="CAJVPP010000480">
    <property type="protein sequence ID" value="CAG8486572.1"/>
    <property type="molecule type" value="Genomic_DNA"/>
</dbReference>
<proteinExistence type="predicted"/>
<reference evidence="1" key="1">
    <citation type="submission" date="2021-06" db="EMBL/GenBank/DDBJ databases">
        <authorList>
            <person name="Kallberg Y."/>
            <person name="Tangrot J."/>
            <person name="Rosling A."/>
        </authorList>
    </citation>
    <scope>NUCLEOTIDE SEQUENCE</scope>
    <source>
        <strain evidence="1">87-6 pot B 2015</strain>
    </source>
</reference>
<evidence type="ECO:0000313" key="1">
    <source>
        <dbReference type="EMBL" id="CAG8486572.1"/>
    </source>
</evidence>
<dbReference type="AlphaFoldDB" id="A0A9N8WI98"/>
<keyword evidence="2" id="KW-1185">Reference proteome</keyword>
<evidence type="ECO:0000313" key="2">
    <source>
        <dbReference type="Proteomes" id="UP000789375"/>
    </source>
</evidence>
<protein>
    <submittedName>
        <fullName evidence="1">5826_t:CDS:1</fullName>
    </submittedName>
</protein>
<name>A0A9N8WI98_FUNMO</name>
<accession>A0A9N8WI98</accession>
<organism evidence="1 2">
    <name type="scientific">Funneliformis mosseae</name>
    <name type="common">Endomycorrhizal fungus</name>
    <name type="synonym">Glomus mosseae</name>
    <dbReference type="NCBI Taxonomy" id="27381"/>
    <lineage>
        <taxon>Eukaryota</taxon>
        <taxon>Fungi</taxon>
        <taxon>Fungi incertae sedis</taxon>
        <taxon>Mucoromycota</taxon>
        <taxon>Glomeromycotina</taxon>
        <taxon>Glomeromycetes</taxon>
        <taxon>Glomerales</taxon>
        <taxon>Glomeraceae</taxon>
        <taxon>Funneliformis</taxon>
    </lineage>
</organism>
<comment type="caution">
    <text evidence="1">The sequence shown here is derived from an EMBL/GenBank/DDBJ whole genome shotgun (WGS) entry which is preliminary data.</text>
</comment>
<sequence>MERSIHNDLRGELRKLTENLDEHATSCFFVYREKEHPEFKEEVRTRKPECVDKKYKKPMFGPQDTIGEPDFIVVDDNYAIRIQNPMAVL</sequence>
<gene>
    <name evidence="1" type="ORF">FMOSSE_LOCUS3304</name>
</gene>